<sequence length="96" mass="10566">MTKSIDKNTEATHAMELADEVRESAKAGQHGAAEALHKFRHTVDEAIPENLQPLRKTIVDAALELADQLVTAQYEFHRSIVRTANRALSNSGDAKD</sequence>
<dbReference type="AlphaFoldDB" id="A0A1Y5PHR3"/>
<evidence type="ECO:0000313" key="1">
    <source>
        <dbReference type="EMBL" id="SBS78204.1"/>
    </source>
</evidence>
<gene>
    <name evidence="1" type="ORF">MHPYR_520041</name>
</gene>
<accession>A0A1Y5PHR3</accession>
<protein>
    <submittedName>
        <fullName evidence="1">Uncharacterized protein</fullName>
    </submittedName>
</protein>
<organism evidence="1">
    <name type="scientific">uncultured Mycobacterium sp</name>
    <dbReference type="NCBI Taxonomy" id="171292"/>
    <lineage>
        <taxon>Bacteria</taxon>
        <taxon>Bacillati</taxon>
        <taxon>Actinomycetota</taxon>
        <taxon>Actinomycetes</taxon>
        <taxon>Mycobacteriales</taxon>
        <taxon>Mycobacteriaceae</taxon>
        <taxon>Mycobacterium</taxon>
        <taxon>environmental samples</taxon>
    </lineage>
</organism>
<name>A0A1Y5PHR3_9MYCO</name>
<proteinExistence type="predicted"/>
<reference evidence="1" key="1">
    <citation type="submission" date="2016-03" db="EMBL/GenBank/DDBJ databases">
        <authorList>
            <person name="Ploux O."/>
        </authorList>
    </citation>
    <scope>NUCLEOTIDE SEQUENCE</scope>
    <source>
        <strain evidence="1">UC10</strain>
    </source>
</reference>
<dbReference type="EMBL" id="FLQS01000048">
    <property type="protein sequence ID" value="SBS78204.1"/>
    <property type="molecule type" value="Genomic_DNA"/>
</dbReference>